<dbReference type="AlphaFoldDB" id="B5VJW4"/>
<name>B5VJW4_YEAS6</name>
<reference evidence="2 3" key="1">
    <citation type="journal article" date="2008" name="FEMS Yeast Res.">
        <title>Comparative genome analysis of a Saccharomyces cerevisiae wine strain.</title>
        <authorList>
            <person name="Borneman A.R."/>
            <person name="Forgan A.H."/>
            <person name="Pretorius I.S."/>
            <person name="Chambers P.J."/>
        </authorList>
    </citation>
    <scope>NUCLEOTIDE SEQUENCE [LARGE SCALE GENOMIC DNA]</scope>
    <source>
        <strain evidence="2 3">AWRI1631</strain>
    </source>
</reference>
<proteinExistence type="predicted"/>
<accession>B5VJW4</accession>
<organism evidence="2 3">
    <name type="scientific">Saccharomyces cerevisiae (strain AWRI1631)</name>
    <name type="common">Baker's yeast</name>
    <dbReference type="NCBI Taxonomy" id="545124"/>
    <lineage>
        <taxon>Eukaryota</taxon>
        <taxon>Fungi</taxon>
        <taxon>Dikarya</taxon>
        <taxon>Ascomycota</taxon>
        <taxon>Saccharomycotina</taxon>
        <taxon>Saccharomycetes</taxon>
        <taxon>Saccharomycetales</taxon>
        <taxon>Saccharomycetaceae</taxon>
        <taxon>Saccharomyces</taxon>
    </lineage>
</organism>
<gene>
    <name evidence="2" type="ORF">AWRI1631_80850</name>
</gene>
<dbReference type="OrthoDB" id="4038829at2759"/>
<comment type="caution">
    <text evidence="2">The sequence shown here is derived from an EMBL/GenBank/DDBJ whole genome shotgun (WGS) entry which is preliminary data.</text>
</comment>
<protein>
    <submittedName>
        <fullName evidence="2">Uncharacterized protein</fullName>
    </submittedName>
</protein>
<dbReference type="Proteomes" id="UP000008988">
    <property type="component" value="Unassembled WGS sequence"/>
</dbReference>
<dbReference type="EMBL" id="ABSV01001070">
    <property type="protein sequence ID" value="EDZ71779.1"/>
    <property type="molecule type" value="Genomic_DNA"/>
</dbReference>
<evidence type="ECO:0000256" key="1">
    <source>
        <dbReference type="SAM" id="MobiDB-lite"/>
    </source>
</evidence>
<feature type="region of interest" description="Disordered" evidence="1">
    <location>
        <begin position="1"/>
        <end position="33"/>
    </location>
</feature>
<evidence type="ECO:0000313" key="3">
    <source>
        <dbReference type="Proteomes" id="UP000008988"/>
    </source>
</evidence>
<evidence type="ECO:0000313" key="2">
    <source>
        <dbReference type="EMBL" id="EDZ71779.1"/>
    </source>
</evidence>
<sequence>MSLVRIPPVPTSEPEPLEVLTPGRPSDSSGTRTIGRASGLVRGLSVYRQSTSVSKNRKSAPTRAAVMAESVSLSPNSISLMDSVSFSLTIGMTPMASSSLIVLRALLYWFQRSISLRVSRICAVCSPYWENSMFQRAMRRPCPTAAIACTSDNCLGLCGRWRASKPTAMPPLDTMITLWPMRLRFVTVSTINVMMDNFGSFVLSSTSDELPSLITIV</sequence>